<name>A0ACB8EFD2_9SAUR</name>
<gene>
    <name evidence="1" type="ORF">K3G42_003016</name>
</gene>
<organism evidence="1 2">
    <name type="scientific">Sphaerodactylus townsendi</name>
    <dbReference type="NCBI Taxonomy" id="933632"/>
    <lineage>
        <taxon>Eukaryota</taxon>
        <taxon>Metazoa</taxon>
        <taxon>Chordata</taxon>
        <taxon>Craniata</taxon>
        <taxon>Vertebrata</taxon>
        <taxon>Euteleostomi</taxon>
        <taxon>Lepidosauria</taxon>
        <taxon>Squamata</taxon>
        <taxon>Bifurcata</taxon>
        <taxon>Gekkota</taxon>
        <taxon>Sphaerodactylidae</taxon>
        <taxon>Sphaerodactylus</taxon>
    </lineage>
</organism>
<keyword evidence="2" id="KW-1185">Reference proteome</keyword>
<proteinExistence type="predicted"/>
<dbReference type="EMBL" id="CM037616">
    <property type="protein sequence ID" value="KAH7991215.1"/>
    <property type="molecule type" value="Genomic_DNA"/>
</dbReference>
<sequence length="296" mass="34616">MVDFPEAERSPLGARKWLLFTGVKPVASHETTLLGYGCEEDPCDVSLQDVGRLEREKQEWKTEIKQEMGTESLTSQSSRFQEFKIQEKPDEGKEKAGVWESKNGGESREVSLKGTEYIDGEVQMWEVEIKQETGRESFPFRHSNLQKIPIQEKEEEAKGNTCWDSKAEEEPQKMSLEEIGCVEEEYQWKTEIKEETGNVSRGHDFHEIPIQVKTGKGRERNELWRNKPKRKLHQFSLEGFKHVEREEDRWKTAAGKEIKKESSAAQEERRWAFWVPSKDLAVRTRSWDGRLRKIEK</sequence>
<comment type="caution">
    <text evidence="1">The sequence shown here is derived from an EMBL/GenBank/DDBJ whole genome shotgun (WGS) entry which is preliminary data.</text>
</comment>
<evidence type="ECO:0000313" key="1">
    <source>
        <dbReference type="EMBL" id="KAH7991215.1"/>
    </source>
</evidence>
<protein>
    <submittedName>
        <fullName evidence="1">Uncharacterized protein</fullName>
    </submittedName>
</protein>
<reference evidence="1" key="1">
    <citation type="submission" date="2021-08" db="EMBL/GenBank/DDBJ databases">
        <title>The first chromosome-level gecko genome reveals the dynamic sex chromosomes of Neotropical dwarf geckos (Sphaerodactylidae: Sphaerodactylus).</title>
        <authorList>
            <person name="Pinto B.J."/>
            <person name="Keating S.E."/>
            <person name="Gamble T."/>
        </authorList>
    </citation>
    <scope>NUCLEOTIDE SEQUENCE</scope>
    <source>
        <strain evidence="1">TG3544</strain>
    </source>
</reference>
<accession>A0ACB8EFD2</accession>
<evidence type="ECO:0000313" key="2">
    <source>
        <dbReference type="Proteomes" id="UP000827872"/>
    </source>
</evidence>
<dbReference type="Proteomes" id="UP000827872">
    <property type="component" value="Linkage Group LG03"/>
</dbReference>